<sequence>MEAKQLGLILTIILLVSLRINNVIVKGDTGEPYIELTPHKSGVIVNNLLGHGTTLTIHCHSKDDDLGRHYIGDGGKYEFVFGTSFWQNTLFYCYLQYPGAPRVRFDLFNQHRDNCKRCVWNVERDGLHGHTHVNVWGREMIFWKWP</sequence>
<evidence type="ECO:0000313" key="8">
    <source>
        <dbReference type="Proteomes" id="UP001454036"/>
    </source>
</evidence>
<gene>
    <name evidence="7" type="ORF">LIER_40084</name>
</gene>
<keyword evidence="8" id="KW-1185">Reference proteome</keyword>
<evidence type="ECO:0000256" key="3">
    <source>
        <dbReference type="ARBA" id="ARBA00022471"/>
    </source>
</evidence>
<reference evidence="7 8" key="1">
    <citation type="submission" date="2024-01" db="EMBL/GenBank/DDBJ databases">
        <title>The complete chloroplast genome sequence of Lithospermum erythrorhizon: insights into the phylogenetic relationship among Boraginaceae species and the maternal lineages of purple gromwells.</title>
        <authorList>
            <person name="Okada T."/>
            <person name="Watanabe K."/>
        </authorList>
    </citation>
    <scope>NUCLEOTIDE SEQUENCE [LARGE SCALE GENOMIC DNA]</scope>
</reference>
<evidence type="ECO:0000256" key="1">
    <source>
        <dbReference type="ARBA" id="ARBA00004613"/>
    </source>
</evidence>
<accession>A0AAV3QV42</accession>
<dbReference type="GO" id="GO:0060320">
    <property type="term" value="P:rejection of self pollen"/>
    <property type="evidence" value="ECO:0007669"/>
    <property type="project" value="UniProtKB-KW"/>
</dbReference>
<organism evidence="7 8">
    <name type="scientific">Lithospermum erythrorhizon</name>
    <name type="common">Purple gromwell</name>
    <name type="synonym">Lithospermum officinale var. erythrorhizon</name>
    <dbReference type="NCBI Taxonomy" id="34254"/>
    <lineage>
        <taxon>Eukaryota</taxon>
        <taxon>Viridiplantae</taxon>
        <taxon>Streptophyta</taxon>
        <taxon>Embryophyta</taxon>
        <taxon>Tracheophyta</taxon>
        <taxon>Spermatophyta</taxon>
        <taxon>Magnoliopsida</taxon>
        <taxon>eudicotyledons</taxon>
        <taxon>Gunneridae</taxon>
        <taxon>Pentapetalae</taxon>
        <taxon>asterids</taxon>
        <taxon>lamiids</taxon>
        <taxon>Boraginales</taxon>
        <taxon>Boraginaceae</taxon>
        <taxon>Boraginoideae</taxon>
        <taxon>Lithospermeae</taxon>
        <taxon>Lithospermum</taxon>
    </lineage>
</organism>
<evidence type="ECO:0000256" key="2">
    <source>
        <dbReference type="ARBA" id="ARBA00005581"/>
    </source>
</evidence>
<dbReference type="Pfam" id="PF05938">
    <property type="entry name" value="Self-incomp_S1"/>
    <property type="match status" value="1"/>
</dbReference>
<keyword evidence="5 6" id="KW-0732">Signal</keyword>
<dbReference type="PANTHER" id="PTHR31232:SF43">
    <property type="entry name" value="S-PROTEIN HOMOLOG 29-RELATED"/>
    <property type="match status" value="1"/>
</dbReference>
<evidence type="ECO:0000256" key="6">
    <source>
        <dbReference type="RuleBase" id="RU367044"/>
    </source>
</evidence>
<evidence type="ECO:0000256" key="4">
    <source>
        <dbReference type="ARBA" id="ARBA00022525"/>
    </source>
</evidence>
<dbReference type="PANTHER" id="PTHR31232">
    <property type="match status" value="1"/>
</dbReference>
<evidence type="ECO:0000256" key="5">
    <source>
        <dbReference type="ARBA" id="ARBA00022729"/>
    </source>
</evidence>
<feature type="signal peptide" evidence="6">
    <location>
        <begin position="1"/>
        <end position="27"/>
    </location>
</feature>
<proteinExistence type="inferred from homology"/>
<name>A0AAV3QV42_LITER</name>
<comment type="subcellular location">
    <subcellularLocation>
        <location evidence="1 6">Secreted</location>
    </subcellularLocation>
</comment>
<dbReference type="InterPro" id="IPR010264">
    <property type="entry name" value="Self-incomp_S1"/>
</dbReference>
<dbReference type="GO" id="GO:0005576">
    <property type="term" value="C:extracellular region"/>
    <property type="evidence" value="ECO:0007669"/>
    <property type="project" value="UniProtKB-SubCell"/>
</dbReference>
<comment type="caution">
    <text evidence="7">The sequence shown here is derived from an EMBL/GenBank/DDBJ whole genome shotgun (WGS) entry which is preliminary data.</text>
</comment>
<protein>
    <recommendedName>
        <fullName evidence="6">S-protein homolog</fullName>
    </recommendedName>
</protein>
<dbReference type="EMBL" id="BAABME010022481">
    <property type="protein sequence ID" value="GAA0165912.1"/>
    <property type="molecule type" value="Genomic_DNA"/>
</dbReference>
<dbReference type="Proteomes" id="UP001454036">
    <property type="component" value="Unassembled WGS sequence"/>
</dbReference>
<comment type="similarity">
    <text evidence="2 6">Belongs to the plant self-incompatibility (S1) protein family.</text>
</comment>
<keyword evidence="4 6" id="KW-0964">Secreted</keyword>
<evidence type="ECO:0000313" key="7">
    <source>
        <dbReference type="EMBL" id="GAA0165912.1"/>
    </source>
</evidence>
<keyword evidence="3 6" id="KW-0713">Self-incompatibility</keyword>
<feature type="chain" id="PRO_5043091795" description="S-protein homolog" evidence="6">
    <location>
        <begin position="28"/>
        <end position="146"/>
    </location>
</feature>
<dbReference type="AlphaFoldDB" id="A0AAV3QV42"/>